<evidence type="ECO:0000313" key="2">
    <source>
        <dbReference type="EMBL" id="OGY55552.1"/>
    </source>
</evidence>
<feature type="transmembrane region" description="Helical" evidence="1">
    <location>
        <begin position="23"/>
        <end position="44"/>
    </location>
</feature>
<name>A0A1G1YT55_9BACT</name>
<accession>A0A1G1YT55</accession>
<evidence type="ECO:0000256" key="1">
    <source>
        <dbReference type="SAM" id="Phobius"/>
    </source>
</evidence>
<dbReference type="EMBL" id="MHIN01000012">
    <property type="protein sequence ID" value="OGY55552.1"/>
    <property type="molecule type" value="Genomic_DNA"/>
</dbReference>
<comment type="caution">
    <text evidence="2">The sequence shown here is derived from an EMBL/GenBank/DDBJ whole genome shotgun (WGS) entry which is preliminary data.</text>
</comment>
<proteinExistence type="predicted"/>
<keyword evidence="1" id="KW-0472">Membrane</keyword>
<keyword evidence="1" id="KW-1133">Transmembrane helix</keyword>
<dbReference type="Proteomes" id="UP000178122">
    <property type="component" value="Unassembled WGS sequence"/>
</dbReference>
<keyword evidence="1" id="KW-0812">Transmembrane</keyword>
<reference evidence="2 3" key="1">
    <citation type="journal article" date="2016" name="Nat. Commun.">
        <title>Thousands of microbial genomes shed light on interconnected biogeochemical processes in an aquifer system.</title>
        <authorList>
            <person name="Anantharaman K."/>
            <person name="Brown C.T."/>
            <person name="Hug L.A."/>
            <person name="Sharon I."/>
            <person name="Castelle C.J."/>
            <person name="Probst A.J."/>
            <person name="Thomas B.C."/>
            <person name="Singh A."/>
            <person name="Wilkins M.J."/>
            <person name="Karaoz U."/>
            <person name="Brodie E.L."/>
            <person name="Williams K.H."/>
            <person name="Hubbard S.S."/>
            <person name="Banfield J.F."/>
        </authorList>
    </citation>
    <scope>NUCLEOTIDE SEQUENCE [LARGE SCALE GENOMIC DNA]</scope>
</reference>
<sequence>MNDIPYEQNNITRRQTVRDIRNAMGFFGLVGGAFAAGVFLVKAFEPTPPDPRLPQPTYQQVLRVDESYKSGLAYTLLTDVDHDYKWDIAEETYLGNHLGTMRTDVYVKKGFGPAQGMPQGDNLQFVDADFFKRYDKRE</sequence>
<dbReference type="AlphaFoldDB" id="A0A1G1YT55"/>
<gene>
    <name evidence="2" type="ORF">A2912_00565</name>
</gene>
<organism evidence="2 3">
    <name type="scientific">Candidatus Buchananbacteria bacterium RIFCSPLOWO2_01_FULL_40_23b</name>
    <dbReference type="NCBI Taxonomy" id="1797544"/>
    <lineage>
        <taxon>Bacteria</taxon>
        <taxon>Candidatus Buchananiibacteriota</taxon>
    </lineage>
</organism>
<protein>
    <submittedName>
        <fullName evidence="2">Uncharacterized protein</fullName>
    </submittedName>
</protein>
<evidence type="ECO:0000313" key="3">
    <source>
        <dbReference type="Proteomes" id="UP000178122"/>
    </source>
</evidence>